<evidence type="ECO:0000259" key="2">
    <source>
        <dbReference type="PROSITE" id="PS50968"/>
    </source>
</evidence>
<protein>
    <submittedName>
        <fullName evidence="3">Biotin/lipoyl-binding protein</fullName>
    </submittedName>
</protein>
<name>A0A7L9FF99_9CREN</name>
<gene>
    <name evidence="3" type="ORF">IG193_06755</name>
</gene>
<sequence length="118" mass="12579">MRKKFLVILDGEAFEVEVEVEEGKSSLETVLSVLQTGVVRKVEAPPLGRGVITSPITGRVSRVVARKGDAVKAGDVLAVIEAMKTLVEVRSNASGSVEEVYVKEGDAVKQGDPLFKIA</sequence>
<dbReference type="InParanoid" id="A0A7L9FF99"/>
<reference evidence="3 4" key="1">
    <citation type="submission" date="2020-10" db="EMBL/GenBank/DDBJ databases">
        <title>Thermofilum lucidum 3507LT sp. nov. a novel member of Thermofilaceae family isolated from Chile hot spring, and proposal of description order Thermofilales.</title>
        <authorList>
            <person name="Zayulina K.S."/>
            <person name="Elcheninov A.G."/>
            <person name="Toshchakov S.V."/>
            <person name="Kublanov I.V."/>
        </authorList>
    </citation>
    <scope>NUCLEOTIDE SEQUENCE [LARGE SCALE GENOMIC DNA]</scope>
    <source>
        <strain evidence="3 4">3507LT</strain>
    </source>
</reference>
<dbReference type="Pfam" id="PF00364">
    <property type="entry name" value="Biotin_lipoyl"/>
    <property type="match status" value="1"/>
</dbReference>
<dbReference type="CDD" id="cd06850">
    <property type="entry name" value="biotinyl_domain"/>
    <property type="match status" value="1"/>
</dbReference>
<evidence type="ECO:0000313" key="4">
    <source>
        <dbReference type="Proteomes" id="UP000594121"/>
    </source>
</evidence>
<dbReference type="Gene3D" id="2.40.50.100">
    <property type="match status" value="1"/>
</dbReference>
<dbReference type="InterPro" id="IPR011053">
    <property type="entry name" value="Single_hybrid_motif"/>
</dbReference>
<dbReference type="GeneID" id="59149581"/>
<keyword evidence="4" id="KW-1185">Reference proteome</keyword>
<dbReference type="RefSeq" id="WP_192818422.1">
    <property type="nucleotide sequence ID" value="NZ_CP062310.1"/>
</dbReference>
<proteinExistence type="predicted"/>
<dbReference type="AlphaFoldDB" id="A0A7L9FF99"/>
<dbReference type="InterPro" id="IPR050709">
    <property type="entry name" value="Biotin_Carboxyl_Carrier/Decarb"/>
</dbReference>
<accession>A0A7L9FF99</accession>
<dbReference type="PANTHER" id="PTHR45266:SF3">
    <property type="entry name" value="OXALOACETATE DECARBOXYLASE ALPHA CHAIN"/>
    <property type="match status" value="1"/>
</dbReference>
<keyword evidence="1" id="KW-0092">Biotin</keyword>
<evidence type="ECO:0000256" key="1">
    <source>
        <dbReference type="ARBA" id="ARBA00023267"/>
    </source>
</evidence>
<dbReference type="InterPro" id="IPR001882">
    <property type="entry name" value="Biotin_BS"/>
</dbReference>
<dbReference type="SUPFAM" id="SSF51230">
    <property type="entry name" value="Single hybrid motif"/>
    <property type="match status" value="1"/>
</dbReference>
<dbReference type="PROSITE" id="PS50968">
    <property type="entry name" value="BIOTINYL_LIPOYL"/>
    <property type="match status" value="1"/>
</dbReference>
<dbReference type="PANTHER" id="PTHR45266">
    <property type="entry name" value="OXALOACETATE DECARBOXYLASE ALPHA CHAIN"/>
    <property type="match status" value="1"/>
</dbReference>
<dbReference type="KEGG" id="thel:IG193_06755"/>
<dbReference type="Proteomes" id="UP000594121">
    <property type="component" value="Chromosome"/>
</dbReference>
<feature type="domain" description="Lipoyl-binding" evidence="2">
    <location>
        <begin position="39"/>
        <end position="118"/>
    </location>
</feature>
<evidence type="ECO:0000313" key="3">
    <source>
        <dbReference type="EMBL" id="QOJ78450.1"/>
    </source>
</evidence>
<dbReference type="PROSITE" id="PS00188">
    <property type="entry name" value="BIOTIN"/>
    <property type="match status" value="1"/>
</dbReference>
<organism evidence="3 4">
    <name type="scientific">Infirmifilum lucidum</name>
    <dbReference type="NCBI Taxonomy" id="2776706"/>
    <lineage>
        <taxon>Archaea</taxon>
        <taxon>Thermoproteota</taxon>
        <taxon>Thermoprotei</taxon>
        <taxon>Thermofilales</taxon>
        <taxon>Thermofilaceae</taxon>
        <taxon>Infirmifilum</taxon>
    </lineage>
</organism>
<dbReference type="EMBL" id="CP062310">
    <property type="protein sequence ID" value="QOJ78450.1"/>
    <property type="molecule type" value="Genomic_DNA"/>
</dbReference>
<dbReference type="InterPro" id="IPR000089">
    <property type="entry name" value="Biotin_lipoyl"/>
</dbReference>